<gene>
    <name evidence="1" type="ORF">CCHOA_09355</name>
</gene>
<sequence length="44" mass="5001">MVHQAPRKPTTDSDPAVQAAEHYRKLAVRRLRLSLASLKHPQIL</sequence>
<evidence type="ECO:0000313" key="1">
    <source>
        <dbReference type="EMBL" id="AZA14254.1"/>
    </source>
</evidence>
<evidence type="ECO:0000313" key="2">
    <source>
        <dbReference type="Proteomes" id="UP000269019"/>
    </source>
</evidence>
<dbReference type="EMBL" id="CP033896">
    <property type="protein sequence ID" value="AZA14254.1"/>
    <property type="molecule type" value="Genomic_DNA"/>
</dbReference>
<organism evidence="1 2">
    <name type="scientific">Corynebacterium choanae</name>
    <dbReference type="NCBI Taxonomy" id="1862358"/>
    <lineage>
        <taxon>Bacteria</taxon>
        <taxon>Bacillati</taxon>
        <taxon>Actinomycetota</taxon>
        <taxon>Actinomycetes</taxon>
        <taxon>Mycobacteriales</taxon>
        <taxon>Corynebacteriaceae</taxon>
        <taxon>Corynebacterium</taxon>
    </lineage>
</organism>
<dbReference type="AlphaFoldDB" id="A0A3G6JDM6"/>
<dbReference type="Proteomes" id="UP000269019">
    <property type="component" value="Chromosome"/>
</dbReference>
<reference evidence="1 2" key="1">
    <citation type="submission" date="2018-11" db="EMBL/GenBank/DDBJ databases">
        <authorList>
            <person name="Kleinhagauer T."/>
            <person name="Glaeser S.P."/>
            <person name="Spergser J."/>
            <person name="Ruckert C."/>
            <person name="Kaempfer P."/>
            <person name="Busse H.-J."/>
        </authorList>
    </citation>
    <scope>NUCLEOTIDE SEQUENCE [LARGE SCALE GENOMIC DNA]</scope>
    <source>
        <strain evidence="1 2">200CH</strain>
    </source>
</reference>
<dbReference type="KEGG" id="ccho:CCHOA_09355"/>
<keyword evidence="2" id="KW-1185">Reference proteome</keyword>
<accession>A0A3G6JDM6</accession>
<name>A0A3G6JDM6_9CORY</name>
<protein>
    <submittedName>
        <fullName evidence="1">Uncharacterized protein</fullName>
    </submittedName>
</protein>
<proteinExistence type="predicted"/>